<comment type="caution">
    <text evidence="2">The sequence shown here is derived from an EMBL/GenBank/DDBJ whole genome shotgun (WGS) entry which is preliminary data.</text>
</comment>
<gene>
    <name evidence="2" type="ORF">L596_011853</name>
</gene>
<dbReference type="AlphaFoldDB" id="A0A4U5NVC0"/>
<evidence type="ECO:0000313" key="2">
    <source>
        <dbReference type="EMBL" id="TKR87458.1"/>
    </source>
</evidence>
<protein>
    <submittedName>
        <fullName evidence="2">Uncharacterized protein</fullName>
    </submittedName>
</protein>
<feature type="compositionally biased region" description="Polar residues" evidence="1">
    <location>
        <begin position="8"/>
        <end position="17"/>
    </location>
</feature>
<reference evidence="2 3" key="1">
    <citation type="journal article" date="2015" name="Genome Biol.">
        <title>Comparative genomics of Steinernema reveals deeply conserved gene regulatory networks.</title>
        <authorList>
            <person name="Dillman A.R."/>
            <person name="Macchietto M."/>
            <person name="Porter C.F."/>
            <person name="Rogers A."/>
            <person name="Williams B."/>
            <person name="Antoshechkin I."/>
            <person name="Lee M.M."/>
            <person name="Goodwin Z."/>
            <person name="Lu X."/>
            <person name="Lewis E.E."/>
            <person name="Goodrich-Blair H."/>
            <person name="Stock S.P."/>
            <person name="Adams B.J."/>
            <person name="Sternberg P.W."/>
            <person name="Mortazavi A."/>
        </authorList>
    </citation>
    <scope>NUCLEOTIDE SEQUENCE [LARGE SCALE GENOMIC DNA]</scope>
    <source>
        <strain evidence="2 3">ALL</strain>
    </source>
</reference>
<evidence type="ECO:0000256" key="1">
    <source>
        <dbReference type="SAM" id="MobiDB-lite"/>
    </source>
</evidence>
<sequence>MMKERPQKTNVISQTPTGRGSRRSRSGLKEEIQNRVSSQIRRRKRFSCRNVLIQSEDKNSSFERLRMILEDISSFRTLLVAYKCASTSTQQLQVLGTS</sequence>
<dbReference type="Proteomes" id="UP000298663">
    <property type="component" value="Unassembled WGS sequence"/>
</dbReference>
<dbReference type="EMBL" id="AZBU02000003">
    <property type="protein sequence ID" value="TKR87458.1"/>
    <property type="molecule type" value="Genomic_DNA"/>
</dbReference>
<accession>A0A4U5NVC0</accession>
<keyword evidence="3" id="KW-1185">Reference proteome</keyword>
<feature type="region of interest" description="Disordered" evidence="1">
    <location>
        <begin position="1"/>
        <end position="36"/>
    </location>
</feature>
<reference evidence="2 3" key="2">
    <citation type="journal article" date="2019" name="G3 (Bethesda)">
        <title>Hybrid Assembly of the Genome of the Entomopathogenic Nematode Steinernema carpocapsae Identifies the X-Chromosome.</title>
        <authorList>
            <person name="Serra L."/>
            <person name="Macchietto M."/>
            <person name="Macias-Munoz A."/>
            <person name="McGill C.J."/>
            <person name="Rodriguez I.M."/>
            <person name="Rodriguez B."/>
            <person name="Murad R."/>
            <person name="Mortazavi A."/>
        </authorList>
    </citation>
    <scope>NUCLEOTIDE SEQUENCE [LARGE SCALE GENOMIC DNA]</scope>
    <source>
        <strain evidence="2 3">ALL</strain>
    </source>
</reference>
<organism evidence="2 3">
    <name type="scientific">Steinernema carpocapsae</name>
    <name type="common">Entomopathogenic nematode</name>
    <dbReference type="NCBI Taxonomy" id="34508"/>
    <lineage>
        <taxon>Eukaryota</taxon>
        <taxon>Metazoa</taxon>
        <taxon>Ecdysozoa</taxon>
        <taxon>Nematoda</taxon>
        <taxon>Chromadorea</taxon>
        <taxon>Rhabditida</taxon>
        <taxon>Tylenchina</taxon>
        <taxon>Panagrolaimomorpha</taxon>
        <taxon>Strongyloidoidea</taxon>
        <taxon>Steinernematidae</taxon>
        <taxon>Steinernema</taxon>
    </lineage>
</organism>
<evidence type="ECO:0000313" key="3">
    <source>
        <dbReference type="Proteomes" id="UP000298663"/>
    </source>
</evidence>
<proteinExistence type="predicted"/>
<name>A0A4U5NVC0_STECR</name>